<reference evidence="1" key="1">
    <citation type="submission" date="2020-03" db="EMBL/GenBank/DDBJ databases">
        <title>The deep terrestrial virosphere.</title>
        <authorList>
            <person name="Holmfeldt K."/>
            <person name="Nilsson E."/>
            <person name="Simone D."/>
            <person name="Lopez-Fernandez M."/>
            <person name="Wu X."/>
            <person name="de Brujin I."/>
            <person name="Lundin D."/>
            <person name="Andersson A."/>
            <person name="Bertilsson S."/>
            <person name="Dopson M."/>
        </authorList>
    </citation>
    <scope>NUCLEOTIDE SEQUENCE</scope>
    <source>
        <strain evidence="1">TM448A00411</strain>
        <strain evidence="2">TM448B00141</strain>
    </source>
</reference>
<gene>
    <name evidence="1" type="ORF">TM448A00411_0007</name>
    <name evidence="2" type="ORF">TM448B00141_0067</name>
</gene>
<evidence type="ECO:0000313" key="1">
    <source>
        <dbReference type="EMBL" id="QJA46405.1"/>
    </source>
</evidence>
<name>A0A6H1ZGK7_9ZZZZ</name>
<dbReference type="EMBL" id="MT144010">
    <property type="protein sequence ID" value="QJA46405.1"/>
    <property type="molecule type" value="Genomic_DNA"/>
</dbReference>
<protein>
    <submittedName>
        <fullName evidence="1">Uncharacterized protein</fullName>
    </submittedName>
</protein>
<proteinExistence type="predicted"/>
<dbReference type="AlphaFoldDB" id="A0A6H1ZGK7"/>
<sequence>MEYRLNDKYGSVIVLEEYDGNYSMISAREKEGKIYNQWCRVQTGKDKFAERAMPLGVRIGNKSQTVEALTMFIEQLTGAPVALVNDDDIPF</sequence>
<evidence type="ECO:0000313" key="2">
    <source>
        <dbReference type="EMBL" id="QJH93881.1"/>
    </source>
</evidence>
<accession>A0A6H1ZGK7</accession>
<dbReference type="EMBL" id="MT144592">
    <property type="protein sequence ID" value="QJH93881.1"/>
    <property type="molecule type" value="Genomic_DNA"/>
</dbReference>
<organism evidence="1">
    <name type="scientific">viral metagenome</name>
    <dbReference type="NCBI Taxonomy" id="1070528"/>
    <lineage>
        <taxon>unclassified sequences</taxon>
        <taxon>metagenomes</taxon>
        <taxon>organismal metagenomes</taxon>
    </lineage>
</organism>